<evidence type="ECO:0000256" key="1">
    <source>
        <dbReference type="SAM" id="SignalP"/>
    </source>
</evidence>
<keyword evidence="3" id="KW-1185">Reference proteome</keyword>
<dbReference type="EMBL" id="FWXD01000020">
    <property type="protein sequence ID" value="SMC28052.1"/>
    <property type="molecule type" value="Genomic_DNA"/>
</dbReference>
<reference evidence="2 3" key="1">
    <citation type="submission" date="2017-04" db="EMBL/GenBank/DDBJ databases">
        <authorList>
            <person name="Afonso C.L."/>
            <person name="Miller P.J."/>
            <person name="Scott M.A."/>
            <person name="Spackman E."/>
            <person name="Goraichik I."/>
            <person name="Dimitrov K.M."/>
            <person name="Suarez D.L."/>
            <person name="Swayne D.E."/>
        </authorList>
    </citation>
    <scope>NUCLEOTIDE SEQUENCE [LARGE SCALE GENOMIC DNA]</scope>
    <source>
        <strain evidence="2 3">DSM 23236</strain>
    </source>
</reference>
<proteinExistence type="predicted"/>
<accession>A0A1W1XW20</accession>
<protein>
    <submittedName>
        <fullName evidence="2">Uncharacterized protein</fullName>
    </submittedName>
</protein>
<organism evidence="2 3">
    <name type="scientific">Andreprevotia lacus DSM 23236</name>
    <dbReference type="NCBI Taxonomy" id="1121001"/>
    <lineage>
        <taxon>Bacteria</taxon>
        <taxon>Pseudomonadati</taxon>
        <taxon>Pseudomonadota</taxon>
        <taxon>Betaproteobacteria</taxon>
        <taxon>Neisseriales</taxon>
        <taxon>Chitinibacteraceae</taxon>
        <taxon>Andreprevotia</taxon>
    </lineage>
</organism>
<name>A0A1W1XW20_9NEIS</name>
<gene>
    <name evidence="2" type="ORF">SAMN02745857_03085</name>
</gene>
<dbReference type="AlphaFoldDB" id="A0A1W1XW20"/>
<sequence length="372" mass="39033">MKKYIATAGLLASLLAGPALAAATTGWYWNPSEGGTGFMFETQGSSGFAGFFLYDDSGKPVWYVASGTIATNGSISTFQGTLQQFRNGQPANSTTYRTPTASTVGNVRIDFGSGNNATVYLPARTMQATRYDFNGISVGANASQPEVGWYWNPQEGGRGYAIEVQNGKVFLAMFHYASDGSPTWNIVQGGLSTGAMRANFETYYNGQTLSSSYKAPTQVIDGTQFDIDFSDPCVGSVHLSNMPTTQIQRFSFGGLAAGQECRARANGVSAKIPGTYRGNYSGQDYGTFLVQVDAYGRVSGNVYSGKYGGSYAAYGQISPSGQLSVTAATGIAGSANFSGSINTSTSCSTYGSWVFYGTTAGGTFNGTKDGGC</sequence>
<feature type="chain" id="PRO_5012890431" evidence="1">
    <location>
        <begin position="22"/>
        <end position="372"/>
    </location>
</feature>
<keyword evidence="1" id="KW-0732">Signal</keyword>
<evidence type="ECO:0000313" key="3">
    <source>
        <dbReference type="Proteomes" id="UP000192761"/>
    </source>
</evidence>
<feature type="signal peptide" evidence="1">
    <location>
        <begin position="1"/>
        <end position="21"/>
    </location>
</feature>
<dbReference type="Proteomes" id="UP000192761">
    <property type="component" value="Unassembled WGS sequence"/>
</dbReference>
<dbReference type="OrthoDB" id="6372180at2"/>
<evidence type="ECO:0000313" key="2">
    <source>
        <dbReference type="EMBL" id="SMC28052.1"/>
    </source>
</evidence>
<dbReference type="RefSeq" id="WP_084091813.1">
    <property type="nucleotide sequence ID" value="NZ_FWXD01000020.1"/>
</dbReference>